<evidence type="ECO:0000313" key="2">
    <source>
        <dbReference type="Proteomes" id="UP000236327"/>
    </source>
</evidence>
<dbReference type="RefSeq" id="WP_103096542.1">
    <property type="nucleotide sequence ID" value="NZ_LYMM01000040.1"/>
</dbReference>
<accession>A0A2K2FYS5</accession>
<comment type="caution">
    <text evidence="1">The sequence shown here is derived from an EMBL/GenBank/DDBJ whole genome shotgun (WGS) entry which is preliminary data.</text>
</comment>
<dbReference type="Proteomes" id="UP000236327">
    <property type="component" value="Unassembled WGS sequence"/>
</dbReference>
<name>A0A2K2FYS5_9SPHN</name>
<organism evidence="1 2">
    <name type="scientific">Novosphingobium guangzhouense</name>
    <dbReference type="NCBI Taxonomy" id="1850347"/>
    <lineage>
        <taxon>Bacteria</taxon>
        <taxon>Pseudomonadati</taxon>
        <taxon>Pseudomonadota</taxon>
        <taxon>Alphaproteobacteria</taxon>
        <taxon>Sphingomonadales</taxon>
        <taxon>Sphingomonadaceae</taxon>
        <taxon>Novosphingobium</taxon>
    </lineage>
</organism>
<dbReference type="OrthoDB" id="7509178at2"/>
<dbReference type="AlphaFoldDB" id="A0A2K2FYS5"/>
<gene>
    <name evidence="1" type="ORF">A8V01_04830</name>
</gene>
<reference evidence="1 2" key="1">
    <citation type="submission" date="2016-05" db="EMBL/GenBank/DDBJ databases">
        <title>Complete genome sequence of Novosphingobium guangzhouense SA925(T).</title>
        <authorList>
            <person name="Sha S."/>
        </authorList>
    </citation>
    <scope>NUCLEOTIDE SEQUENCE [LARGE SCALE GENOMIC DNA]</scope>
    <source>
        <strain evidence="1 2">SA925</strain>
    </source>
</reference>
<evidence type="ECO:0000313" key="1">
    <source>
        <dbReference type="EMBL" id="PNU03949.1"/>
    </source>
</evidence>
<protein>
    <submittedName>
        <fullName evidence="1">Uncharacterized protein</fullName>
    </submittedName>
</protein>
<proteinExistence type="predicted"/>
<sequence>MSAPCIHCGGLQDEGTPIWRGKWLLTPVGAYRDGYPIEISRAVSRTLYAIARAKGRPLTHRDLPNATAQTLANHVREIRKATGGHFPLRGIDGRTARGWAWDARS</sequence>
<dbReference type="EMBL" id="LYMM01000040">
    <property type="protein sequence ID" value="PNU03949.1"/>
    <property type="molecule type" value="Genomic_DNA"/>
</dbReference>
<keyword evidence="2" id="KW-1185">Reference proteome</keyword>